<dbReference type="EMBL" id="FP929128">
    <property type="protein sequence ID" value="CBX96111.1"/>
    <property type="molecule type" value="Genomic_DNA"/>
</dbReference>
<dbReference type="eggNOG" id="ENOG502SYW6">
    <property type="taxonomic scope" value="Eukaryota"/>
</dbReference>
<name>E4ZXL6_LEPMJ</name>
<dbReference type="Gene3D" id="3.40.630.30">
    <property type="match status" value="1"/>
</dbReference>
<protein>
    <recommendedName>
        <fullName evidence="1">N-acetyltransferase domain-containing protein</fullName>
    </recommendedName>
</protein>
<keyword evidence="3" id="KW-1185">Reference proteome</keyword>
<dbReference type="STRING" id="985895.E4ZXL6"/>
<dbReference type="InterPro" id="IPR053144">
    <property type="entry name" value="Acetyltransferase_Butenolide"/>
</dbReference>
<dbReference type="OrthoDB" id="10039976at2759"/>
<dbReference type="PROSITE" id="PS51186">
    <property type="entry name" value="GNAT"/>
    <property type="match status" value="1"/>
</dbReference>
<dbReference type="AlphaFoldDB" id="E4ZXL6"/>
<evidence type="ECO:0000313" key="2">
    <source>
        <dbReference type="EMBL" id="CBX96111.1"/>
    </source>
</evidence>
<dbReference type="Pfam" id="PF00583">
    <property type="entry name" value="Acetyltransf_1"/>
    <property type="match status" value="1"/>
</dbReference>
<dbReference type="HOGENOM" id="CLU_700339_0_0_1"/>
<dbReference type="InParanoid" id="E4ZXL6"/>
<feature type="domain" description="N-acetyltransferase" evidence="1">
    <location>
        <begin position="235"/>
        <end position="376"/>
    </location>
</feature>
<evidence type="ECO:0000313" key="3">
    <source>
        <dbReference type="Proteomes" id="UP000002668"/>
    </source>
</evidence>
<dbReference type="SUPFAM" id="SSF55729">
    <property type="entry name" value="Acyl-CoA N-acyltransferases (Nat)"/>
    <property type="match status" value="1"/>
</dbReference>
<sequence>MSGLQVASSSRTTRWRRCLLLPMSGFRVQREPIEMTHYGLFAHNPEIDTMNANRDGASSAKGFSRSLIPVTRNEYSMPDLRKVVDIFTAMALEFRTSVMMLEGFALQEVVDVPIDSTAVPNREGKLLLSPVLTYPRNASLDGVALEIGKKHKGCGVGGHRGAVSCLCELRQGRREYGRDFEQRDSPRTIGLESISRSGRRQRPQLQQPKILGLKMEKKVWQWQRTIDSRKFIVSSHHTPLFHSFVQEAFATEDMFWATPVSPAALETMLSESLSLGLYAFADDGVAKAIGMARLITDYTTFALLTDVYLQPAYRSLGLGKWIIHCCREVVLEMPHLRFMQLLAGSEKAQQLYRQELGMQKLDGREETLVCMGARKARLAEAEEMPPARMSLRQD</sequence>
<dbReference type="VEuPathDB" id="FungiDB:LEMA_P110300.1"/>
<organism evidence="3">
    <name type="scientific">Leptosphaeria maculans (strain JN3 / isolate v23.1.3 / race Av1-4-5-6-7-8)</name>
    <name type="common">Blackleg fungus</name>
    <name type="synonym">Phoma lingam</name>
    <dbReference type="NCBI Taxonomy" id="985895"/>
    <lineage>
        <taxon>Eukaryota</taxon>
        <taxon>Fungi</taxon>
        <taxon>Dikarya</taxon>
        <taxon>Ascomycota</taxon>
        <taxon>Pezizomycotina</taxon>
        <taxon>Dothideomycetes</taxon>
        <taxon>Pleosporomycetidae</taxon>
        <taxon>Pleosporales</taxon>
        <taxon>Pleosporineae</taxon>
        <taxon>Leptosphaeriaceae</taxon>
        <taxon>Plenodomus</taxon>
        <taxon>Plenodomus lingam/Leptosphaeria maculans species complex</taxon>
    </lineage>
</organism>
<dbReference type="GeneID" id="13289662"/>
<dbReference type="InterPro" id="IPR000182">
    <property type="entry name" value="GNAT_dom"/>
</dbReference>
<gene>
    <name evidence="2" type="ORF">LEMA_P110300.1</name>
</gene>
<dbReference type="InterPro" id="IPR016181">
    <property type="entry name" value="Acyl_CoA_acyltransferase"/>
</dbReference>
<dbReference type="PANTHER" id="PTHR43233:SF1">
    <property type="entry name" value="FAMILY N-ACETYLTRANSFERASE, PUTATIVE (AFU_ORTHOLOGUE AFUA_6G03350)-RELATED"/>
    <property type="match status" value="1"/>
</dbReference>
<dbReference type="Proteomes" id="UP000002668">
    <property type="component" value="Genome"/>
</dbReference>
<accession>E4ZXL6</accession>
<evidence type="ECO:0000259" key="1">
    <source>
        <dbReference type="PROSITE" id="PS51186"/>
    </source>
</evidence>
<dbReference type="PANTHER" id="PTHR43233">
    <property type="entry name" value="FAMILY N-ACETYLTRANSFERASE, PUTATIVE (AFU_ORTHOLOGUE AFUA_6G03350)-RELATED"/>
    <property type="match status" value="1"/>
</dbReference>
<dbReference type="GO" id="GO:0016747">
    <property type="term" value="F:acyltransferase activity, transferring groups other than amino-acyl groups"/>
    <property type="evidence" value="ECO:0007669"/>
    <property type="project" value="InterPro"/>
</dbReference>
<proteinExistence type="predicted"/>
<reference evidence="3" key="1">
    <citation type="journal article" date="2011" name="Nat. Commun.">
        <title>Effector diversification within compartments of the Leptosphaeria maculans genome affected by Repeat-Induced Point mutations.</title>
        <authorList>
            <person name="Rouxel T."/>
            <person name="Grandaubert J."/>
            <person name="Hane J.K."/>
            <person name="Hoede C."/>
            <person name="van de Wouw A.P."/>
            <person name="Couloux A."/>
            <person name="Dominguez V."/>
            <person name="Anthouard V."/>
            <person name="Bally P."/>
            <person name="Bourras S."/>
            <person name="Cozijnsen A.J."/>
            <person name="Ciuffetti L.M."/>
            <person name="Degrave A."/>
            <person name="Dilmaghani A."/>
            <person name="Duret L."/>
            <person name="Fudal I."/>
            <person name="Goodwin S.B."/>
            <person name="Gout L."/>
            <person name="Glaser N."/>
            <person name="Linglin J."/>
            <person name="Kema G.H.J."/>
            <person name="Lapalu N."/>
            <person name="Lawrence C.B."/>
            <person name="May K."/>
            <person name="Meyer M."/>
            <person name="Ollivier B."/>
            <person name="Poulain J."/>
            <person name="Schoch C.L."/>
            <person name="Simon A."/>
            <person name="Spatafora J.W."/>
            <person name="Stachowiak A."/>
            <person name="Turgeon B.G."/>
            <person name="Tyler B.M."/>
            <person name="Vincent D."/>
            <person name="Weissenbach J."/>
            <person name="Amselem J."/>
            <person name="Quesneville H."/>
            <person name="Oliver R.P."/>
            <person name="Wincker P."/>
            <person name="Balesdent M.-H."/>
            <person name="Howlett B.J."/>
        </authorList>
    </citation>
    <scope>NUCLEOTIDE SEQUENCE [LARGE SCALE GENOMIC DNA]</scope>
    <source>
        <strain evidence="3">JN3 / isolate v23.1.3 / race Av1-4-5-6-7-8</strain>
    </source>
</reference>